<dbReference type="RefSeq" id="WP_183254757.1">
    <property type="nucleotide sequence ID" value="NZ_BAAAFF010000002.1"/>
</dbReference>
<dbReference type="Proteomes" id="UP000566663">
    <property type="component" value="Unassembled WGS sequence"/>
</dbReference>
<evidence type="ECO:0000313" key="2">
    <source>
        <dbReference type="Proteomes" id="UP000566663"/>
    </source>
</evidence>
<dbReference type="AlphaFoldDB" id="A0A7W8I0D8"/>
<keyword evidence="2" id="KW-1185">Reference proteome</keyword>
<organism evidence="1 2">
    <name type="scientific">Brevundimonas basaltis</name>
    <dbReference type="NCBI Taxonomy" id="472166"/>
    <lineage>
        <taxon>Bacteria</taxon>
        <taxon>Pseudomonadati</taxon>
        <taxon>Pseudomonadota</taxon>
        <taxon>Alphaproteobacteria</taxon>
        <taxon>Caulobacterales</taxon>
        <taxon>Caulobacteraceae</taxon>
        <taxon>Brevundimonas</taxon>
    </lineage>
</organism>
<reference evidence="1 2" key="1">
    <citation type="submission" date="2020-08" db="EMBL/GenBank/DDBJ databases">
        <title>Genomic Encyclopedia of Type Strains, Phase IV (KMG-IV): sequencing the most valuable type-strain genomes for metagenomic binning, comparative biology and taxonomic classification.</title>
        <authorList>
            <person name="Goeker M."/>
        </authorList>
    </citation>
    <scope>NUCLEOTIDE SEQUENCE [LARGE SCALE GENOMIC DNA]</scope>
    <source>
        <strain evidence="1 2">DSM 25335</strain>
    </source>
</reference>
<sequence>MSGLSVAHRTALAALIEQVPDAALTKLSDLSRGLPGGRALELADMLAEEIQDRARRRVVLGPLMRMFRPRADGIEAVTFPAAVLPRLWKAAVAREPALVRRLDRDDDNAAAVADRICLAAAAAVRDRPEAIWPADLEPGRRERGLIDLAASLDLAHLARRGLPSLDVWLKRPDGDQVAELRLMLKDCAEIHQDGTQRILEILFSHLDDAVLILRVLTQSSGAAEREGFLSASELSGFIERLIIGVDARVARISAFRPGSEVASVEPVIEDLIWCANVHSELDATLTLSPLSVWGKSVRDARVTIAGQLSSFMRAADRAVDKALPLEQVQITGRMTRQQPQLTAPVQGETVQAVRNLLKLVGAVRGPASIFGAESDRKKLVDALTTRVFEYADQAVTVINDGEVEDETNALRLVELAARCLDLIDARGAARTVRRRAAVAGAAKRRSSPSSRAA</sequence>
<gene>
    <name evidence="1" type="ORF">HNQ67_001938</name>
</gene>
<accession>A0A7W8I0D8</accession>
<comment type="caution">
    <text evidence="1">The sequence shown here is derived from an EMBL/GenBank/DDBJ whole genome shotgun (WGS) entry which is preliminary data.</text>
</comment>
<protein>
    <submittedName>
        <fullName evidence="1">Uncharacterized protein</fullName>
    </submittedName>
</protein>
<name>A0A7W8I0D8_9CAUL</name>
<evidence type="ECO:0000313" key="1">
    <source>
        <dbReference type="EMBL" id="MBB5292418.1"/>
    </source>
</evidence>
<dbReference type="EMBL" id="JACHFZ010000003">
    <property type="protein sequence ID" value="MBB5292418.1"/>
    <property type="molecule type" value="Genomic_DNA"/>
</dbReference>
<proteinExistence type="predicted"/>